<evidence type="ECO:0000313" key="9">
    <source>
        <dbReference type="EMBL" id="KAJ9633713.1"/>
    </source>
</evidence>
<evidence type="ECO:0000256" key="7">
    <source>
        <dbReference type="SAM" id="MobiDB-lite"/>
    </source>
</evidence>
<gene>
    <name evidence="9" type="ORF">H2204_006710</name>
</gene>
<organism evidence="9 10">
    <name type="scientific">Knufia peltigerae</name>
    <dbReference type="NCBI Taxonomy" id="1002370"/>
    <lineage>
        <taxon>Eukaryota</taxon>
        <taxon>Fungi</taxon>
        <taxon>Dikarya</taxon>
        <taxon>Ascomycota</taxon>
        <taxon>Pezizomycotina</taxon>
        <taxon>Eurotiomycetes</taxon>
        <taxon>Chaetothyriomycetidae</taxon>
        <taxon>Chaetothyriales</taxon>
        <taxon>Trichomeriaceae</taxon>
        <taxon>Knufia</taxon>
    </lineage>
</organism>
<dbReference type="Pfam" id="PF08285">
    <property type="entry name" value="DPM3"/>
    <property type="match status" value="1"/>
</dbReference>
<evidence type="ECO:0000256" key="2">
    <source>
        <dbReference type="ARBA" id="ARBA00010430"/>
    </source>
</evidence>
<proteinExistence type="inferred from homology"/>
<dbReference type="PANTHER" id="PTHR16433">
    <property type="entry name" value="DOLICHOL-PHOSPHATE MANNOSYLTRANSFERASE SUBUNIT 3"/>
    <property type="match status" value="1"/>
</dbReference>
<dbReference type="Proteomes" id="UP001172681">
    <property type="component" value="Unassembled WGS sequence"/>
</dbReference>
<evidence type="ECO:0000256" key="3">
    <source>
        <dbReference type="ARBA" id="ARBA00022692"/>
    </source>
</evidence>
<dbReference type="PANTHER" id="PTHR16433:SF0">
    <property type="entry name" value="DOLICHOL-PHOSPHATE MANNOSYLTRANSFERASE SUBUNIT 3"/>
    <property type="match status" value="1"/>
</dbReference>
<evidence type="ECO:0000256" key="4">
    <source>
        <dbReference type="ARBA" id="ARBA00022824"/>
    </source>
</evidence>
<dbReference type="EMBL" id="JAPDRN010000043">
    <property type="protein sequence ID" value="KAJ9633713.1"/>
    <property type="molecule type" value="Genomic_DNA"/>
</dbReference>
<evidence type="ECO:0000256" key="6">
    <source>
        <dbReference type="ARBA" id="ARBA00023136"/>
    </source>
</evidence>
<evidence type="ECO:0000256" key="8">
    <source>
        <dbReference type="SAM" id="Phobius"/>
    </source>
</evidence>
<keyword evidence="10" id="KW-1185">Reference proteome</keyword>
<feature type="compositionally biased region" description="Basic and acidic residues" evidence="7">
    <location>
        <begin position="11"/>
        <end position="41"/>
    </location>
</feature>
<protein>
    <recommendedName>
        <fullName evidence="11">Dolichol-phosphate mannosyltransferase subunit 3</fullName>
    </recommendedName>
</protein>
<sequence length="208" mass="22836">MPDQQTQQLSEEDKKILEEHHKNSKNPDHPAHPDHPHHGEFLKSIPKRFGGAAIFGAGATAGADAVKGVLGQSPEIPPAGNNGSRSSNYFLYSVGLFGAFPKLSTPYSITYNNDYKTDVARNHQAYLLLALPLLTPDSPVPSILPTKIQVEIIPVLPFWAVISLGAYLLGRLGLGVLKFNDTKEAYTELMGQIDVAKKNLDQRKVRWD</sequence>
<keyword evidence="3 8" id="KW-0812">Transmembrane</keyword>
<reference evidence="9" key="1">
    <citation type="submission" date="2022-10" db="EMBL/GenBank/DDBJ databases">
        <title>Culturing micro-colonial fungi from biological soil crusts in the Mojave desert and describing Neophaeococcomyces mojavensis, and introducing the new genera and species Taxawa tesnikishii.</title>
        <authorList>
            <person name="Kurbessoian T."/>
            <person name="Stajich J.E."/>
        </authorList>
    </citation>
    <scope>NUCLEOTIDE SEQUENCE</scope>
    <source>
        <strain evidence="9">TK_35</strain>
    </source>
</reference>
<comment type="similarity">
    <text evidence="2">Belongs to the DPM3 family.</text>
</comment>
<keyword evidence="5 8" id="KW-1133">Transmembrane helix</keyword>
<evidence type="ECO:0008006" key="11">
    <source>
        <dbReference type="Google" id="ProtNLM"/>
    </source>
</evidence>
<comment type="caution">
    <text evidence="9">The sequence shown here is derived from an EMBL/GenBank/DDBJ whole genome shotgun (WGS) entry which is preliminary data.</text>
</comment>
<keyword evidence="6 8" id="KW-0472">Membrane</keyword>
<name>A0AA38Y391_9EURO</name>
<comment type="subcellular location">
    <subcellularLocation>
        <location evidence="1">Endoplasmic reticulum membrane</location>
        <topology evidence="1">Multi-pass membrane protein</topology>
    </subcellularLocation>
</comment>
<dbReference type="GO" id="GO:0005789">
    <property type="term" value="C:endoplasmic reticulum membrane"/>
    <property type="evidence" value="ECO:0007669"/>
    <property type="project" value="UniProtKB-SubCell"/>
</dbReference>
<evidence type="ECO:0000313" key="10">
    <source>
        <dbReference type="Proteomes" id="UP001172681"/>
    </source>
</evidence>
<dbReference type="GO" id="GO:0033185">
    <property type="term" value="C:dolichol-phosphate-mannose synthase complex"/>
    <property type="evidence" value="ECO:0007669"/>
    <property type="project" value="TreeGrafter"/>
</dbReference>
<keyword evidence="4" id="KW-0256">Endoplasmic reticulum</keyword>
<dbReference type="GO" id="GO:0006506">
    <property type="term" value="P:GPI anchor biosynthetic process"/>
    <property type="evidence" value="ECO:0007669"/>
    <property type="project" value="TreeGrafter"/>
</dbReference>
<dbReference type="AlphaFoldDB" id="A0AA38Y391"/>
<dbReference type="InterPro" id="IPR013174">
    <property type="entry name" value="DPM3"/>
</dbReference>
<evidence type="ECO:0000256" key="5">
    <source>
        <dbReference type="ARBA" id="ARBA00022989"/>
    </source>
</evidence>
<feature type="region of interest" description="Disordered" evidence="7">
    <location>
        <begin position="1"/>
        <end position="43"/>
    </location>
</feature>
<feature type="transmembrane region" description="Helical" evidence="8">
    <location>
        <begin position="152"/>
        <end position="170"/>
    </location>
</feature>
<accession>A0AA38Y391</accession>
<evidence type="ECO:0000256" key="1">
    <source>
        <dbReference type="ARBA" id="ARBA00004477"/>
    </source>
</evidence>